<proteinExistence type="predicted"/>
<organism evidence="1">
    <name type="scientific">Ixodes ricinus</name>
    <name type="common">Common tick</name>
    <name type="synonym">Acarus ricinus</name>
    <dbReference type="NCBI Taxonomy" id="34613"/>
    <lineage>
        <taxon>Eukaryota</taxon>
        <taxon>Metazoa</taxon>
        <taxon>Ecdysozoa</taxon>
        <taxon>Arthropoda</taxon>
        <taxon>Chelicerata</taxon>
        <taxon>Arachnida</taxon>
        <taxon>Acari</taxon>
        <taxon>Parasitiformes</taxon>
        <taxon>Ixodida</taxon>
        <taxon>Ixodoidea</taxon>
        <taxon>Ixodidae</taxon>
        <taxon>Ixodinae</taxon>
        <taxon>Ixodes</taxon>
    </lineage>
</organism>
<name>A0A147BPX4_IXORI</name>
<dbReference type="AlphaFoldDB" id="A0A147BPX4"/>
<dbReference type="EMBL" id="GEGO01002842">
    <property type="protein sequence ID" value="JAR92562.1"/>
    <property type="molecule type" value="Transcribed_RNA"/>
</dbReference>
<accession>A0A147BPX4</accession>
<reference evidence="1" key="1">
    <citation type="journal article" date="2018" name="PLoS Negl. Trop. Dis.">
        <title>Sialome diversity of ticks revealed by RNAseq of single tick salivary glands.</title>
        <authorList>
            <person name="Perner J."/>
            <person name="Kropackova S."/>
            <person name="Kopacek P."/>
            <person name="Ribeiro J.M."/>
        </authorList>
    </citation>
    <scope>NUCLEOTIDE SEQUENCE</scope>
    <source>
        <strain evidence="1">Siblings of single egg batch collected in Ceske Budejovice</strain>
        <tissue evidence="1">Salivary glands</tissue>
    </source>
</reference>
<sequence length="75" mass="8398">MPLLICTFSSSLFQNRTSTQALKLYALHRTSTQALGLRSRRNVLTIIHLYLFLLPSLLPPCSSPPPSCAVHYGKR</sequence>
<evidence type="ECO:0000313" key="1">
    <source>
        <dbReference type="EMBL" id="JAR92562.1"/>
    </source>
</evidence>
<protein>
    <submittedName>
        <fullName evidence="1">Uncharacterized protein</fullName>
    </submittedName>
</protein>
<feature type="non-terminal residue" evidence="1">
    <location>
        <position position="75"/>
    </location>
</feature>